<evidence type="ECO:0000259" key="2">
    <source>
        <dbReference type="Pfam" id="PF02120"/>
    </source>
</evidence>
<feature type="region of interest" description="Disordered" evidence="1">
    <location>
        <begin position="117"/>
        <end position="162"/>
    </location>
</feature>
<keyword evidence="4" id="KW-1185">Reference proteome</keyword>
<keyword evidence="3" id="KW-0282">Flagellum</keyword>
<feature type="compositionally biased region" description="Low complexity" evidence="1">
    <location>
        <begin position="117"/>
        <end position="132"/>
    </location>
</feature>
<feature type="compositionally biased region" description="Polar residues" evidence="1">
    <location>
        <begin position="133"/>
        <end position="162"/>
    </location>
</feature>
<name>A0ABS5WS86_9RHOB</name>
<comment type="caution">
    <text evidence="3">The sequence shown here is derived from an EMBL/GenBank/DDBJ whole genome shotgun (WGS) entry which is preliminary data.</text>
</comment>
<evidence type="ECO:0000313" key="4">
    <source>
        <dbReference type="Proteomes" id="UP000763802"/>
    </source>
</evidence>
<keyword evidence="3" id="KW-0966">Cell projection</keyword>
<dbReference type="Gene3D" id="3.30.750.140">
    <property type="match status" value="1"/>
</dbReference>
<gene>
    <name evidence="3" type="ORF">KL867_12835</name>
</gene>
<organism evidence="3 4">
    <name type="scientific">Falsiruegeria litorea</name>
    <dbReference type="NCBI Taxonomy" id="1280831"/>
    <lineage>
        <taxon>Bacteria</taxon>
        <taxon>Pseudomonadati</taxon>
        <taxon>Pseudomonadota</taxon>
        <taxon>Alphaproteobacteria</taxon>
        <taxon>Rhodobacterales</taxon>
        <taxon>Roseobacteraceae</taxon>
        <taxon>Falsiruegeria</taxon>
    </lineage>
</organism>
<accession>A0ABS5WS86</accession>
<dbReference type="CDD" id="cd17470">
    <property type="entry name" value="T3SS_Flik_C"/>
    <property type="match status" value="1"/>
</dbReference>
<dbReference type="InterPro" id="IPR021136">
    <property type="entry name" value="Flagellar_hook_control-like_C"/>
</dbReference>
<reference evidence="3 4" key="1">
    <citation type="submission" date="2021-05" db="EMBL/GenBank/DDBJ databases">
        <title>Draft genomes of marine bacteria isolated from model chitin particles.</title>
        <authorList>
            <person name="Datta M.S."/>
            <person name="Schwartzman J.A."/>
            <person name="Cordero O."/>
        </authorList>
    </citation>
    <scope>NUCLEOTIDE SEQUENCE [LARGE SCALE GENOMIC DNA]</scope>
    <source>
        <strain evidence="3 4">4E07</strain>
    </source>
</reference>
<dbReference type="EMBL" id="JAHHDY010000015">
    <property type="protein sequence ID" value="MBT3141945.1"/>
    <property type="molecule type" value="Genomic_DNA"/>
</dbReference>
<proteinExistence type="predicted"/>
<protein>
    <submittedName>
        <fullName evidence="3">Flagellar hook-length control protein FliK</fullName>
    </submittedName>
</protein>
<dbReference type="Pfam" id="PF02120">
    <property type="entry name" value="Flg_hook"/>
    <property type="match status" value="1"/>
</dbReference>
<dbReference type="InterPro" id="IPR038610">
    <property type="entry name" value="FliK-like_C_sf"/>
</dbReference>
<feature type="domain" description="Flagellar hook-length control protein-like C-terminal" evidence="2">
    <location>
        <begin position="53"/>
        <end position="119"/>
    </location>
</feature>
<feature type="compositionally biased region" description="Polar residues" evidence="1">
    <location>
        <begin position="11"/>
        <end position="29"/>
    </location>
</feature>
<evidence type="ECO:0000313" key="3">
    <source>
        <dbReference type="EMBL" id="MBT3141945.1"/>
    </source>
</evidence>
<sequence length="162" mass="17030">MDESSAEISRISDQVSLGLSGPESATTPATRPEVIRSIAAQMVTAAPRGTQPPVEIALNPEELGQVKMSVTTTDTSVVMTIAAERPETLDLMRRNLEQLTSEFRDLGYSDISFVFAGDGSDASGNSDGSHGNQNGSSAEQEQVALNETKTPSATSSGVDVRL</sequence>
<keyword evidence="3" id="KW-0969">Cilium</keyword>
<evidence type="ECO:0000256" key="1">
    <source>
        <dbReference type="SAM" id="MobiDB-lite"/>
    </source>
</evidence>
<dbReference type="RefSeq" id="WP_181824556.1">
    <property type="nucleotide sequence ID" value="NZ_JAHHDY010000015.1"/>
</dbReference>
<feature type="region of interest" description="Disordered" evidence="1">
    <location>
        <begin position="1"/>
        <end position="32"/>
    </location>
</feature>
<dbReference type="Proteomes" id="UP000763802">
    <property type="component" value="Unassembled WGS sequence"/>
</dbReference>